<dbReference type="EMBL" id="NBTZ01000026">
    <property type="protein sequence ID" value="OTP78074.1"/>
    <property type="molecule type" value="Genomic_DNA"/>
</dbReference>
<evidence type="ECO:0000313" key="2">
    <source>
        <dbReference type="Proteomes" id="UP000195221"/>
    </source>
</evidence>
<accession>A0A242N3Y3</accession>
<evidence type="ECO:0000313" key="1">
    <source>
        <dbReference type="EMBL" id="OTP78074.1"/>
    </source>
</evidence>
<reference evidence="1 2" key="1">
    <citation type="submission" date="2017-03" db="EMBL/GenBank/DDBJ databases">
        <title>Genome analysis of strain PAMC 26577.</title>
        <authorList>
            <person name="Oh H.-M."/>
            <person name="Yang J.-A."/>
        </authorList>
    </citation>
    <scope>NUCLEOTIDE SEQUENCE [LARGE SCALE GENOMIC DNA]</scope>
    <source>
        <strain evidence="1 2">PAMC 26577</strain>
    </source>
</reference>
<gene>
    <name evidence="1" type="ORF">PAMC26577_05445</name>
</gene>
<name>A0A242N3Y3_CABSO</name>
<comment type="caution">
    <text evidence="1">The sequence shown here is derived from an EMBL/GenBank/DDBJ whole genome shotgun (WGS) entry which is preliminary data.</text>
</comment>
<sequence>MHLYKTAISRHDGGNGLATVGEDKADVAVFLALISAWDKQQFNNATRYQAVRYAVCN</sequence>
<proteinExistence type="predicted"/>
<dbReference type="AlphaFoldDB" id="A0A242N3Y3"/>
<protein>
    <submittedName>
        <fullName evidence="1">Uncharacterized protein</fullName>
    </submittedName>
</protein>
<dbReference type="Proteomes" id="UP000195221">
    <property type="component" value="Unassembled WGS sequence"/>
</dbReference>
<organism evidence="1 2">
    <name type="scientific">Caballeronia sordidicola</name>
    <name type="common">Burkholderia sordidicola</name>
    <dbReference type="NCBI Taxonomy" id="196367"/>
    <lineage>
        <taxon>Bacteria</taxon>
        <taxon>Pseudomonadati</taxon>
        <taxon>Pseudomonadota</taxon>
        <taxon>Betaproteobacteria</taxon>
        <taxon>Burkholderiales</taxon>
        <taxon>Burkholderiaceae</taxon>
        <taxon>Caballeronia</taxon>
    </lineage>
</organism>